<feature type="region of interest" description="Disordered" evidence="1">
    <location>
        <begin position="39"/>
        <end position="67"/>
    </location>
</feature>
<name>A0A514A8T5_9CAUD</name>
<proteinExistence type="predicted"/>
<accession>A0A514A8T5</accession>
<feature type="compositionally biased region" description="Polar residues" evidence="1">
    <location>
        <begin position="39"/>
        <end position="61"/>
    </location>
</feature>
<keyword evidence="2" id="KW-0472">Membrane</keyword>
<dbReference type="EMBL" id="MN038177">
    <property type="protein sequence ID" value="QDH49682.1"/>
    <property type="molecule type" value="Genomic_DNA"/>
</dbReference>
<evidence type="ECO:0000256" key="2">
    <source>
        <dbReference type="SAM" id="Phobius"/>
    </source>
</evidence>
<keyword evidence="2" id="KW-1133">Transmembrane helix</keyword>
<evidence type="ECO:0000313" key="3">
    <source>
        <dbReference type="EMBL" id="QDH49682.1"/>
    </source>
</evidence>
<protein>
    <submittedName>
        <fullName evidence="3">Uncharacterized protein</fullName>
    </submittedName>
</protein>
<sequence length="67" mass="7695">MYCEIGPGTKSRSRAHSMISALTIISLVIRRLMISQQTITHRNHSRPNNYATYNTQHNHSSANHHRP</sequence>
<gene>
    <name evidence="3" type="primary">8</name>
    <name evidence="3" type="ORF">KYLE_8</name>
</gene>
<keyword evidence="4" id="KW-1185">Reference proteome</keyword>
<evidence type="ECO:0000256" key="1">
    <source>
        <dbReference type="SAM" id="MobiDB-lite"/>
    </source>
</evidence>
<organism evidence="3 4">
    <name type="scientific">Pantoea phage Kyle</name>
    <dbReference type="NCBI Taxonomy" id="2589665"/>
    <lineage>
        <taxon>Viruses</taxon>
        <taxon>Duplodnaviria</taxon>
        <taxon>Heunggongvirae</taxon>
        <taxon>Uroviricota</taxon>
        <taxon>Caudoviricetes</taxon>
        <taxon>Lindbergviridae</taxon>
        <taxon>Kylevirus</taxon>
        <taxon>Kylevirus kyle</taxon>
    </lineage>
</organism>
<dbReference type="RefSeq" id="YP_009849840.1">
    <property type="nucleotide sequence ID" value="NC_048796.1"/>
</dbReference>
<feature type="transmembrane region" description="Helical" evidence="2">
    <location>
        <begin position="15"/>
        <end position="33"/>
    </location>
</feature>
<dbReference type="KEGG" id="vg:55620294"/>
<keyword evidence="2" id="KW-0812">Transmembrane</keyword>
<dbReference type="Proteomes" id="UP000319711">
    <property type="component" value="Segment"/>
</dbReference>
<dbReference type="GeneID" id="55620294"/>
<reference evidence="3 4" key="1">
    <citation type="submission" date="2019-06" db="EMBL/GenBank/DDBJ databases">
        <authorList>
            <person name="Fakulujo A."/>
            <person name="Fiaz D."/>
            <person name="Garg S."/>
            <person name="Gordon G."/>
            <person name="Haider Z."/>
            <person name="Hale A."/>
            <person name="Hodges K."/>
            <person name="Jacob L."/>
            <person name="Kandil F."/>
            <person name="Kincaid V."/>
            <person name="Melchor-Guerra M."/>
            <person name="Morrelli A."/>
            <person name="Morris R."/>
            <person name="Nawaz M."/>
            <person name="Nguyen N."/>
            <person name="Omair A."/>
            <person name="Pray J."/>
            <person name="Saleem H."/>
            <person name="Saravane K."/>
            <person name="Sharma A."/>
            <person name="Singh A."/>
            <person name="Walston M."/>
            <person name="Zaman H."/>
            <person name="Puthuveetil N."/>
            <person name="Do L."/>
            <person name="Islam N."/>
            <person name="Johnson A."/>
        </authorList>
    </citation>
    <scope>NUCLEOTIDE SEQUENCE [LARGE SCALE GENOMIC DNA]</scope>
</reference>
<evidence type="ECO:0000313" key="4">
    <source>
        <dbReference type="Proteomes" id="UP000319711"/>
    </source>
</evidence>